<keyword evidence="4" id="KW-0029">Amino-acid transport</keyword>
<dbReference type="PANTHER" id="PTHR30483:SF6">
    <property type="entry name" value="PERIPLASMIC BINDING PROTEIN OF ABC TRANSPORTER FOR NATURAL AMINO ACIDS"/>
    <property type="match status" value="1"/>
</dbReference>
<dbReference type="CDD" id="cd06335">
    <property type="entry name" value="PBP1_ABC_ligand_binding-like"/>
    <property type="match status" value="1"/>
</dbReference>
<dbReference type="RefSeq" id="WP_206256396.1">
    <property type="nucleotide sequence ID" value="NZ_CP071060.1"/>
</dbReference>
<keyword evidence="2" id="KW-0813">Transport</keyword>
<accession>A0ABX7MBM7</accession>
<organism evidence="7 8">
    <name type="scientific">Niveibacterium microcysteis</name>
    <dbReference type="NCBI Taxonomy" id="2811415"/>
    <lineage>
        <taxon>Bacteria</taxon>
        <taxon>Pseudomonadati</taxon>
        <taxon>Pseudomonadota</taxon>
        <taxon>Betaproteobacteria</taxon>
        <taxon>Rhodocyclales</taxon>
        <taxon>Rhodocyclaceae</taxon>
        <taxon>Niveibacterium</taxon>
    </lineage>
</organism>
<proteinExistence type="inferred from homology"/>
<dbReference type="InterPro" id="IPR000709">
    <property type="entry name" value="Leu_Ile_Val-bd"/>
</dbReference>
<gene>
    <name evidence="7" type="ORF">JY500_03645</name>
</gene>
<keyword evidence="3 5" id="KW-0732">Signal</keyword>
<keyword evidence="8" id="KW-1185">Reference proteome</keyword>
<evidence type="ECO:0000256" key="4">
    <source>
        <dbReference type="ARBA" id="ARBA00022970"/>
    </source>
</evidence>
<evidence type="ECO:0000313" key="7">
    <source>
        <dbReference type="EMBL" id="QSI79106.1"/>
    </source>
</evidence>
<dbReference type="InterPro" id="IPR051010">
    <property type="entry name" value="BCAA_transport"/>
</dbReference>
<protein>
    <submittedName>
        <fullName evidence="7">ABC transporter substrate-binding protein</fullName>
    </submittedName>
</protein>
<dbReference type="InterPro" id="IPR028081">
    <property type="entry name" value="Leu-bd"/>
</dbReference>
<dbReference type="SUPFAM" id="SSF53822">
    <property type="entry name" value="Periplasmic binding protein-like I"/>
    <property type="match status" value="1"/>
</dbReference>
<reference evidence="7 8" key="1">
    <citation type="submission" date="2021-02" db="EMBL/GenBank/DDBJ databases">
        <title>Niveibacterium changnyeongensis HC41.</title>
        <authorList>
            <person name="Kang M."/>
        </authorList>
    </citation>
    <scope>NUCLEOTIDE SEQUENCE [LARGE SCALE GENOMIC DNA]</scope>
    <source>
        <strain evidence="7 8">HC41</strain>
    </source>
</reference>
<evidence type="ECO:0000256" key="3">
    <source>
        <dbReference type="ARBA" id="ARBA00022729"/>
    </source>
</evidence>
<dbReference type="Proteomes" id="UP000663570">
    <property type="component" value="Chromosome"/>
</dbReference>
<sequence length="390" mass="42230">MLRVFALCLLLSPCWAADSIRIGVSGPFTGGSSPMGLSMRDGIRIAAAEINAAGGVLGRPVELVERDDEARNERGVAVAQQLIGQDKVVAMVGIVNTGVALASQRYYQSARIPVITAVATGSLITRQFLPPAYADNYIFRLSCADALQAAMIVDEAVERRHFTRVAILHDATNYGQLGRNDLERALEKRGLRPVAVERYNPGDVDLSAPVLRAKRAGAEAILTYGIGPELARIANATAKLGWKVPMIGSWTLSMSTFIDSAGPNAEGARMPQTYLVEDPHPRAQAFREAWQKAAGSDRMLSPSAAAQGYDALRLLVAAIRQAGTTEGPKIREALEDLHDPVDGVLMTYQRPFSVSDHEAIKTSRMAYLAEVRRGQVVFAYDDDRKRAASR</sequence>
<dbReference type="PRINTS" id="PR00337">
    <property type="entry name" value="LEUILEVALBP"/>
</dbReference>
<dbReference type="EMBL" id="CP071060">
    <property type="protein sequence ID" value="QSI79106.1"/>
    <property type="molecule type" value="Genomic_DNA"/>
</dbReference>
<feature type="domain" description="Leucine-binding protein" evidence="6">
    <location>
        <begin position="19"/>
        <end position="372"/>
    </location>
</feature>
<evidence type="ECO:0000256" key="5">
    <source>
        <dbReference type="SAM" id="SignalP"/>
    </source>
</evidence>
<dbReference type="PANTHER" id="PTHR30483">
    <property type="entry name" value="LEUCINE-SPECIFIC-BINDING PROTEIN"/>
    <property type="match status" value="1"/>
</dbReference>
<feature type="chain" id="PRO_5046759059" evidence="5">
    <location>
        <begin position="17"/>
        <end position="390"/>
    </location>
</feature>
<evidence type="ECO:0000256" key="2">
    <source>
        <dbReference type="ARBA" id="ARBA00022448"/>
    </source>
</evidence>
<evidence type="ECO:0000313" key="8">
    <source>
        <dbReference type="Proteomes" id="UP000663570"/>
    </source>
</evidence>
<feature type="signal peptide" evidence="5">
    <location>
        <begin position="1"/>
        <end position="16"/>
    </location>
</feature>
<dbReference type="Pfam" id="PF13458">
    <property type="entry name" value="Peripla_BP_6"/>
    <property type="match status" value="1"/>
</dbReference>
<evidence type="ECO:0000259" key="6">
    <source>
        <dbReference type="Pfam" id="PF13458"/>
    </source>
</evidence>
<dbReference type="Gene3D" id="3.40.50.2300">
    <property type="match status" value="2"/>
</dbReference>
<evidence type="ECO:0000256" key="1">
    <source>
        <dbReference type="ARBA" id="ARBA00010062"/>
    </source>
</evidence>
<name>A0ABX7MBM7_9RHOO</name>
<comment type="similarity">
    <text evidence="1">Belongs to the leucine-binding protein family.</text>
</comment>
<dbReference type="InterPro" id="IPR028082">
    <property type="entry name" value="Peripla_BP_I"/>
</dbReference>